<feature type="coiled-coil region" evidence="13">
    <location>
        <begin position="413"/>
        <end position="464"/>
    </location>
</feature>
<dbReference type="InterPro" id="IPR006612">
    <property type="entry name" value="THAP_Znf"/>
</dbReference>
<evidence type="ECO:0000256" key="5">
    <source>
        <dbReference type="ARBA" id="ARBA00022833"/>
    </source>
</evidence>
<feature type="domain" description="THAP-type" evidence="15">
    <location>
        <begin position="1"/>
        <end position="78"/>
    </location>
</feature>
<reference evidence="16 17" key="1">
    <citation type="journal article" date="2017" name="Curr. Biol.">
        <title>The Evolution of Venom by Co-option of Single-Copy Genes.</title>
        <authorList>
            <person name="Martinson E.O."/>
            <person name="Mrinalini"/>
            <person name="Kelkar Y.D."/>
            <person name="Chang C.H."/>
            <person name="Werren J.H."/>
        </authorList>
    </citation>
    <scope>NUCLEOTIDE SEQUENCE [LARGE SCALE GENOMIC DNA]</scope>
    <source>
        <strain evidence="16 17">Alberta</strain>
        <tissue evidence="16">Whole body</tissue>
    </source>
</reference>
<keyword evidence="17" id="KW-1185">Reference proteome</keyword>
<keyword evidence="9" id="KW-0804">Transcription</keyword>
<feature type="compositionally biased region" description="Polar residues" evidence="14">
    <location>
        <begin position="322"/>
        <end position="336"/>
    </location>
</feature>
<sequence length="715" mass="82031">MPGCAAIGCNNRSEKGYTMKCFPRDPVLRKIWKQRVGRADWEPSNNSFLCHVHFESNQWVVTPSGKIKLKKGALPSIFTVTSTRKSPKKRQKLGVPPVEVEEDEDLEEYEVEYLENDGPFIFNTINQKIVPNIINVQTQNAAMGGQILQNVKFISNESLKNLQNEKFIIVADENNREIGKIISDSALLLFGNERGKENVHTLTKLDRPTPAEVKIEVKEETPDNGLSSHDYDEIERKLKEICHSENENETDNSNSIKNPKKISDQSVEIESTFSLEDLENGSDSVRENSSQDIDSDASSVRTGIKRKRKIKPESRDQKLNIIETSQSTSKSNESQFTEDVTDIIHDLETESLTDSNSQQLKHVSPVPKIKNTLTNGTSKPIIKNDIQLKNDIVNRPAQIKKNNIVNVKNVKPNNELMAKLDIQGEVIEKLSNELIMYKDMERKMQSLTQELQNKNKEIEILMRKQMVKKPQVDKKVSKAEIADLKDASEADLKQRIDFLEDNNKKLMKTVTLEGQNRRKLECQVKSRDNQIKELNWKLEKASKFLDRAEKNANNYRKKMLNMQALLRRRKLQNEKSSIFDEFLVCHSDQNFSESALEIALEIEKACGPEGYQKLLHYEFPVPTLKDLSKKYPTEIDFNDPDEEEVIFETKEPEQHTNDISASEIKMENIEYLDPEFLAELDEIVTGTVQDIFDESSDSDDLNLTELQKHIMIDFS</sequence>
<dbReference type="InterPro" id="IPR038441">
    <property type="entry name" value="THAP_Znf_sf"/>
</dbReference>
<keyword evidence="8 12" id="KW-0238">DNA-binding</keyword>
<dbReference type="Proteomes" id="UP000215335">
    <property type="component" value="Unassembled WGS sequence"/>
</dbReference>
<dbReference type="PROSITE" id="PS50950">
    <property type="entry name" value="ZF_THAP"/>
    <property type="match status" value="1"/>
</dbReference>
<name>A0A232F386_9HYME</name>
<keyword evidence="11" id="KW-0131">Cell cycle</keyword>
<dbReference type="SUPFAM" id="SSF57716">
    <property type="entry name" value="Glucocorticoid receptor-like (DNA-binding domain)"/>
    <property type="match status" value="1"/>
</dbReference>
<dbReference type="GO" id="GO:0043565">
    <property type="term" value="F:sequence-specific DNA binding"/>
    <property type="evidence" value="ECO:0007669"/>
    <property type="project" value="InterPro"/>
</dbReference>
<dbReference type="STRING" id="543379.A0A232F386"/>
<keyword evidence="10" id="KW-0539">Nucleus</keyword>
<evidence type="ECO:0000256" key="10">
    <source>
        <dbReference type="ARBA" id="ARBA00023242"/>
    </source>
</evidence>
<keyword evidence="4 12" id="KW-0863">Zinc-finger</keyword>
<evidence type="ECO:0000256" key="14">
    <source>
        <dbReference type="SAM" id="MobiDB-lite"/>
    </source>
</evidence>
<evidence type="ECO:0000256" key="1">
    <source>
        <dbReference type="ARBA" id="ARBA00004642"/>
    </source>
</evidence>
<accession>A0A232F386</accession>
<keyword evidence="7 13" id="KW-0175">Coiled coil</keyword>
<dbReference type="PANTHER" id="PTHR46600">
    <property type="entry name" value="THAP DOMAIN-CONTAINING"/>
    <property type="match status" value="1"/>
</dbReference>
<comment type="similarity">
    <text evidence="2">Belongs to the THAP1 family.</text>
</comment>
<dbReference type="PANTHER" id="PTHR46600:SF1">
    <property type="entry name" value="THAP DOMAIN-CONTAINING PROTEIN 1"/>
    <property type="match status" value="1"/>
</dbReference>
<dbReference type="Gene3D" id="6.20.210.20">
    <property type="entry name" value="THAP domain"/>
    <property type="match status" value="1"/>
</dbReference>
<evidence type="ECO:0000256" key="12">
    <source>
        <dbReference type="PROSITE-ProRule" id="PRU00309"/>
    </source>
</evidence>
<gene>
    <name evidence="16" type="ORF">TSAR_006224</name>
</gene>
<evidence type="ECO:0000256" key="2">
    <source>
        <dbReference type="ARBA" id="ARBA00006177"/>
    </source>
</evidence>
<proteinExistence type="inferred from homology"/>
<comment type="subcellular location">
    <subcellularLocation>
        <location evidence="1">Nucleus</location>
        <location evidence="1">Nucleoplasm</location>
    </subcellularLocation>
</comment>
<comment type="caution">
    <text evidence="16">The sequence shown here is derived from an EMBL/GenBank/DDBJ whole genome shotgun (WGS) entry which is preliminary data.</text>
</comment>
<evidence type="ECO:0000256" key="7">
    <source>
        <dbReference type="ARBA" id="ARBA00023054"/>
    </source>
</evidence>
<evidence type="ECO:0000256" key="3">
    <source>
        <dbReference type="ARBA" id="ARBA00022723"/>
    </source>
</evidence>
<evidence type="ECO:0000256" key="6">
    <source>
        <dbReference type="ARBA" id="ARBA00023015"/>
    </source>
</evidence>
<feature type="coiled-coil region" evidence="13">
    <location>
        <begin position="489"/>
        <end position="565"/>
    </location>
</feature>
<evidence type="ECO:0000259" key="15">
    <source>
        <dbReference type="PROSITE" id="PS50950"/>
    </source>
</evidence>
<keyword evidence="6" id="KW-0805">Transcription regulation</keyword>
<dbReference type="AlphaFoldDB" id="A0A232F386"/>
<dbReference type="GO" id="GO:0005654">
    <property type="term" value="C:nucleoplasm"/>
    <property type="evidence" value="ECO:0007669"/>
    <property type="project" value="UniProtKB-SubCell"/>
</dbReference>
<evidence type="ECO:0000313" key="17">
    <source>
        <dbReference type="Proteomes" id="UP000215335"/>
    </source>
</evidence>
<protein>
    <recommendedName>
        <fullName evidence="15">THAP-type domain-containing protein</fullName>
    </recommendedName>
</protein>
<dbReference type="SMART" id="SM00692">
    <property type="entry name" value="DM3"/>
    <property type="match status" value="1"/>
</dbReference>
<dbReference type="OrthoDB" id="7312725at2759"/>
<feature type="compositionally biased region" description="Polar residues" evidence="14">
    <location>
        <begin position="281"/>
        <end position="301"/>
    </location>
</feature>
<dbReference type="GO" id="GO:0008270">
    <property type="term" value="F:zinc ion binding"/>
    <property type="evidence" value="ECO:0007669"/>
    <property type="project" value="UniProtKB-KW"/>
</dbReference>
<dbReference type="SMART" id="SM00980">
    <property type="entry name" value="THAP"/>
    <property type="match status" value="1"/>
</dbReference>
<evidence type="ECO:0000256" key="4">
    <source>
        <dbReference type="ARBA" id="ARBA00022771"/>
    </source>
</evidence>
<feature type="region of interest" description="Disordered" evidence="14">
    <location>
        <begin position="244"/>
        <end position="263"/>
    </location>
</feature>
<keyword evidence="5" id="KW-0862">Zinc</keyword>
<evidence type="ECO:0000256" key="9">
    <source>
        <dbReference type="ARBA" id="ARBA00023163"/>
    </source>
</evidence>
<dbReference type="InterPro" id="IPR026516">
    <property type="entry name" value="THAP1/10"/>
</dbReference>
<evidence type="ECO:0000256" key="8">
    <source>
        <dbReference type="ARBA" id="ARBA00023125"/>
    </source>
</evidence>
<organism evidence="16 17">
    <name type="scientific">Trichomalopsis sarcophagae</name>
    <dbReference type="NCBI Taxonomy" id="543379"/>
    <lineage>
        <taxon>Eukaryota</taxon>
        <taxon>Metazoa</taxon>
        <taxon>Ecdysozoa</taxon>
        <taxon>Arthropoda</taxon>
        <taxon>Hexapoda</taxon>
        <taxon>Insecta</taxon>
        <taxon>Pterygota</taxon>
        <taxon>Neoptera</taxon>
        <taxon>Endopterygota</taxon>
        <taxon>Hymenoptera</taxon>
        <taxon>Apocrita</taxon>
        <taxon>Proctotrupomorpha</taxon>
        <taxon>Chalcidoidea</taxon>
        <taxon>Pteromalidae</taxon>
        <taxon>Pteromalinae</taxon>
        <taxon>Trichomalopsis</taxon>
    </lineage>
</organism>
<evidence type="ECO:0000313" key="16">
    <source>
        <dbReference type="EMBL" id="OXU24913.1"/>
    </source>
</evidence>
<dbReference type="EMBL" id="NNAY01001167">
    <property type="protein sequence ID" value="OXU24913.1"/>
    <property type="molecule type" value="Genomic_DNA"/>
</dbReference>
<feature type="region of interest" description="Disordered" evidence="14">
    <location>
        <begin position="273"/>
        <end position="336"/>
    </location>
</feature>
<evidence type="ECO:0000256" key="11">
    <source>
        <dbReference type="ARBA" id="ARBA00023306"/>
    </source>
</evidence>
<keyword evidence="3" id="KW-0479">Metal-binding</keyword>
<dbReference type="Pfam" id="PF05485">
    <property type="entry name" value="THAP"/>
    <property type="match status" value="1"/>
</dbReference>
<evidence type="ECO:0000256" key="13">
    <source>
        <dbReference type="SAM" id="Coils"/>
    </source>
</evidence>